<accession>A0A210PNR4</accession>
<dbReference type="EMBL" id="NEDP02005572">
    <property type="protein sequence ID" value="OWF38132.1"/>
    <property type="molecule type" value="Genomic_DNA"/>
</dbReference>
<gene>
    <name evidence="1" type="ORF">KP79_PYT08840</name>
</gene>
<sequence>MPILLDLNIIVKYTSVLKYWNWIEIYESIMVHTTEVDVTVCQSNAIDRCLDGIDINNSCRQVYLRRMESIEECKRSTKTDTKKATSTIDAALMKLRTEMVDLMDQDAGLMRQMLILNEKVEELKANNICQMSKESLDSRESLYEVDENAHKLFTQSKDSLYFSDEQTDESLFDSNESLYNMKKQTSELVGNSVDSLYQSDEFSSDEENVIGDIKKSVRKTDLLPDIVSYDFLFEKLLDFDDKI</sequence>
<protein>
    <submittedName>
        <fullName evidence="1">Uncharacterized protein</fullName>
    </submittedName>
</protein>
<reference evidence="1 2" key="1">
    <citation type="journal article" date="2017" name="Nat. Ecol. Evol.">
        <title>Scallop genome provides insights into evolution of bilaterian karyotype and development.</title>
        <authorList>
            <person name="Wang S."/>
            <person name="Zhang J."/>
            <person name="Jiao W."/>
            <person name="Li J."/>
            <person name="Xun X."/>
            <person name="Sun Y."/>
            <person name="Guo X."/>
            <person name="Huan P."/>
            <person name="Dong B."/>
            <person name="Zhang L."/>
            <person name="Hu X."/>
            <person name="Sun X."/>
            <person name="Wang J."/>
            <person name="Zhao C."/>
            <person name="Wang Y."/>
            <person name="Wang D."/>
            <person name="Huang X."/>
            <person name="Wang R."/>
            <person name="Lv J."/>
            <person name="Li Y."/>
            <person name="Zhang Z."/>
            <person name="Liu B."/>
            <person name="Lu W."/>
            <person name="Hui Y."/>
            <person name="Liang J."/>
            <person name="Zhou Z."/>
            <person name="Hou R."/>
            <person name="Li X."/>
            <person name="Liu Y."/>
            <person name="Li H."/>
            <person name="Ning X."/>
            <person name="Lin Y."/>
            <person name="Zhao L."/>
            <person name="Xing Q."/>
            <person name="Dou J."/>
            <person name="Li Y."/>
            <person name="Mao J."/>
            <person name="Guo H."/>
            <person name="Dou H."/>
            <person name="Li T."/>
            <person name="Mu C."/>
            <person name="Jiang W."/>
            <person name="Fu Q."/>
            <person name="Fu X."/>
            <person name="Miao Y."/>
            <person name="Liu J."/>
            <person name="Yu Q."/>
            <person name="Li R."/>
            <person name="Liao H."/>
            <person name="Li X."/>
            <person name="Kong Y."/>
            <person name="Jiang Z."/>
            <person name="Chourrout D."/>
            <person name="Li R."/>
            <person name="Bao Z."/>
        </authorList>
    </citation>
    <scope>NUCLEOTIDE SEQUENCE [LARGE SCALE GENOMIC DNA]</scope>
    <source>
        <strain evidence="1 2">PY_sf001</strain>
    </source>
</reference>
<proteinExistence type="predicted"/>
<name>A0A210PNR4_MIZYE</name>
<organism evidence="1 2">
    <name type="scientific">Mizuhopecten yessoensis</name>
    <name type="common">Japanese scallop</name>
    <name type="synonym">Patinopecten yessoensis</name>
    <dbReference type="NCBI Taxonomy" id="6573"/>
    <lineage>
        <taxon>Eukaryota</taxon>
        <taxon>Metazoa</taxon>
        <taxon>Spiralia</taxon>
        <taxon>Lophotrochozoa</taxon>
        <taxon>Mollusca</taxon>
        <taxon>Bivalvia</taxon>
        <taxon>Autobranchia</taxon>
        <taxon>Pteriomorphia</taxon>
        <taxon>Pectinida</taxon>
        <taxon>Pectinoidea</taxon>
        <taxon>Pectinidae</taxon>
        <taxon>Mizuhopecten</taxon>
    </lineage>
</organism>
<comment type="caution">
    <text evidence="1">The sequence shown here is derived from an EMBL/GenBank/DDBJ whole genome shotgun (WGS) entry which is preliminary data.</text>
</comment>
<dbReference type="Proteomes" id="UP000242188">
    <property type="component" value="Unassembled WGS sequence"/>
</dbReference>
<keyword evidence="2" id="KW-1185">Reference proteome</keyword>
<dbReference type="AlphaFoldDB" id="A0A210PNR4"/>
<evidence type="ECO:0000313" key="2">
    <source>
        <dbReference type="Proteomes" id="UP000242188"/>
    </source>
</evidence>
<evidence type="ECO:0000313" key="1">
    <source>
        <dbReference type="EMBL" id="OWF38132.1"/>
    </source>
</evidence>
<dbReference type="OrthoDB" id="6508726at2759"/>